<dbReference type="SUPFAM" id="SSF53850">
    <property type="entry name" value="Periplasmic binding protein-like II"/>
    <property type="match status" value="1"/>
</dbReference>
<proteinExistence type="inferred from homology"/>
<keyword evidence="3" id="KW-0675">Receptor</keyword>
<evidence type="ECO:0000313" key="3">
    <source>
        <dbReference type="EMBL" id="MBE7368982.1"/>
    </source>
</evidence>
<dbReference type="Pfam" id="PF03401">
    <property type="entry name" value="TctC"/>
    <property type="match status" value="1"/>
</dbReference>
<dbReference type="RefSeq" id="WP_193677595.1">
    <property type="nucleotide sequence ID" value="NZ_JADDIV010000004.1"/>
</dbReference>
<comment type="caution">
    <text evidence="3">The sequence shown here is derived from an EMBL/GenBank/DDBJ whole genome shotgun (WGS) entry which is preliminary data.</text>
</comment>
<evidence type="ECO:0000313" key="4">
    <source>
        <dbReference type="Proteomes" id="UP000806285"/>
    </source>
</evidence>
<feature type="chain" id="PRO_5046070556" evidence="2">
    <location>
        <begin position="28"/>
        <end position="324"/>
    </location>
</feature>
<organism evidence="3 4">
    <name type="scientific">Ramlibacter pallidus</name>
    <dbReference type="NCBI Taxonomy" id="2780087"/>
    <lineage>
        <taxon>Bacteria</taxon>
        <taxon>Pseudomonadati</taxon>
        <taxon>Pseudomonadota</taxon>
        <taxon>Betaproteobacteria</taxon>
        <taxon>Burkholderiales</taxon>
        <taxon>Comamonadaceae</taxon>
        <taxon>Ramlibacter</taxon>
    </lineage>
</organism>
<evidence type="ECO:0000256" key="1">
    <source>
        <dbReference type="ARBA" id="ARBA00006987"/>
    </source>
</evidence>
<feature type="signal peptide" evidence="2">
    <location>
        <begin position="1"/>
        <end position="27"/>
    </location>
</feature>
<accession>A0ABR9S641</accession>
<sequence length="324" mass="33675">MNTLTTFRAAGAIALLALAAGAAQSQAWPAKPVRLFVGSPPGAPSDITARLFAEQLGKLVKQPVVVENRPGAGNSLAAMAAAKADPDGTTLVLSPDTVLTVNPQVYKSGDFDPKRDLVNVSVLGSFSQMLVCHPSVGVKTVAELVAKAKAGRVTYASGGPGVPGHLATEMFLEAAKVRMDHIPYRGPAPATQAVLSGEVDCGFLATPTVLPQVKAGKMAALAVSSSTPSPLAPEVPTLAQALRQPHLDVSFRLVLQAPKGTAPAVVAELEKRAREVMATPDVRTRLQNHDVVAIGSSSTQAQAVLDAEMARWEPVVKRLGLKVE</sequence>
<dbReference type="PIRSF" id="PIRSF017082">
    <property type="entry name" value="YflP"/>
    <property type="match status" value="1"/>
</dbReference>
<dbReference type="Gene3D" id="3.40.190.150">
    <property type="entry name" value="Bordetella uptake gene, domain 1"/>
    <property type="match status" value="1"/>
</dbReference>
<dbReference type="InterPro" id="IPR005064">
    <property type="entry name" value="BUG"/>
</dbReference>
<dbReference type="PANTHER" id="PTHR42928:SF5">
    <property type="entry name" value="BLR1237 PROTEIN"/>
    <property type="match status" value="1"/>
</dbReference>
<keyword evidence="4" id="KW-1185">Reference proteome</keyword>
<dbReference type="PANTHER" id="PTHR42928">
    <property type="entry name" value="TRICARBOXYLATE-BINDING PROTEIN"/>
    <property type="match status" value="1"/>
</dbReference>
<evidence type="ECO:0000256" key="2">
    <source>
        <dbReference type="SAM" id="SignalP"/>
    </source>
</evidence>
<comment type="similarity">
    <text evidence="1">Belongs to the UPF0065 (bug) family.</text>
</comment>
<dbReference type="InterPro" id="IPR042100">
    <property type="entry name" value="Bug_dom1"/>
</dbReference>
<dbReference type="Proteomes" id="UP000806285">
    <property type="component" value="Unassembled WGS sequence"/>
</dbReference>
<name>A0ABR9S641_9BURK</name>
<reference evidence="3 4" key="1">
    <citation type="submission" date="2020-10" db="EMBL/GenBank/DDBJ databases">
        <title>Ramlibacter sp. HM2 16S ribosomal RNA gene Genome sequencing and assembly.</title>
        <authorList>
            <person name="Kang M."/>
        </authorList>
    </citation>
    <scope>NUCLEOTIDE SEQUENCE [LARGE SCALE GENOMIC DNA]</scope>
    <source>
        <strain evidence="3 4">HM2</strain>
    </source>
</reference>
<gene>
    <name evidence="3" type="ORF">IM787_15575</name>
</gene>
<dbReference type="EMBL" id="JADDIV010000004">
    <property type="protein sequence ID" value="MBE7368982.1"/>
    <property type="molecule type" value="Genomic_DNA"/>
</dbReference>
<dbReference type="Gene3D" id="3.40.190.10">
    <property type="entry name" value="Periplasmic binding protein-like II"/>
    <property type="match status" value="1"/>
</dbReference>
<protein>
    <submittedName>
        <fullName evidence="3">Receptor</fullName>
    </submittedName>
</protein>
<keyword evidence="2" id="KW-0732">Signal</keyword>